<evidence type="ECO:0000313" key="3">
    <source>
        <dbReference type="Proteomes" id="UP000597762"/>
    </source>
</evidence>
<dbReference type="SMART" id="SM00473">
    <property type="entry name" value="PAN_AP"/>
    <property type="match status" value="1"/>
</dbReference>
<gene>
    <name evidence="2" type="ORF">SPHA_40021</name>
</gene>
<evidence type="ECO:0000313" key="2">
    <source>
        <dbReference type="EMBL" id="CAE1276422.1"/>
    </source>
</evidence>
<dbReference type="InterPro" id="IPR003609">
    <property type="entry name" value="Pan_app"/>
</dbReference>
<dbReference type="Pfam" id="PF00024">
    <property type="entry name" value="PAN_1"/>
    <property type="match status" value="1"/>
</dbReference>
<feature type="domain" description="Apple" evidence="1">
    <location>
        <begin position="107"/>
        <end position="194"/>
    </location>
</feature>
<dbReference type="OrthoDB" id="5983572at2759"/>
<proteinExistence type="predicted"/>
<sequence length="272" mass="30687">MMEKGFTCNSFDFCQDDTVSCKLSKLYSQDGKKLNSGKSCDHYSRVVAGGKRPLEPLIAIGLLKDAVASGTFKVTLNTYCPQINECSLSKVHKMDIPDREIQGNIMCDIYFRKYIDDFTASKGKRIALVNDQILTDISEEQCAKACMEEEKFNCASFDYCTNKTECRLTNHDTLHSGHVTMELNAFCTHFRQIVHSFYSHLSYSHCHSLSTYGLVSLYLFSPLGSRCFECLIFKFLVRDAFYDTLSPPKADCLNLSKGISSICDVAIDDMDK</sequence>
<dbReference type="EMBL" id="CAHIKZ030001881">
    <property type="protein sequence ID" value="CAE1276422.1"/>
    <property type="molecule type" value="Genomic_DNA"/>
</dbReference>
<protein>
    <recommendedName>
        <fullName evidence="1">Apple domain-containing protein</fullName>
    </recommendedName>
</protein>
<comment type="caution">
    <text evidence="2">The sequence shown here is derived from an EMBL/GenBank/DDBJ whole genome shotgun (WGS) entry which is preliminary data.</text>
</comment>
<dbReference type="AlphaFoldDB" id="A0A812CU75"/>
<organism evidence="2 3">
    <name type="scientific">Acanthosepion pharaonis</name>
    <name type="common">Pharaoh cuttlefish</name>
    <name type="synonym">Sepia pharaonis</name>
    <dbReference type="NCBI Taxonomy" id="158019"/>
    <lineage>
        <taxon>Eukaryota</taxon>
        <taxon>Metazoa</taxon>
        <taxon>Spiralia</taxon>
        <taxon>Lophotrochozoa</taxon>
        <taxon>Mollusca</taxon>
        <taxon>Cephalopoda</taxon>
        <taxon>Coleoidea</taxon>
        <taxon>Decapodiformes</taxon>
        <taxon>Sepiida</taxon>
        <taxon>Sepiina</taxon>
        <taxon>Sepiidae</taxon>
        <taxon>Acanthosepion</taxon>
    </lineage>
</organism>
<evidence type="ECO:0000259" key="1">
    <source>
        <dbReference type="PROSITE" id="PS50948"/>
    </source>
</evidence>
<dbReference type="Proteomes" id="UP000597762">
    <property type="component" value="Unassembled WGS sequence"/>
</dbReference>
<accession>A0A812CU75</accession>
<dbReference type="SUPFAM" id="SSF57414">
    <property type="entry name" value="Hairpin loop containing domain-like"/>
    <property type="match status" value="1"/>
</dbReference>
<dbReference type="Gene3D" id="3.50.4.10">
    <property type="entry name" value="Hepatocyte Growth Factor"/>
    <property type="match status" value="1"/>
</dbReference>
<keyword evidence="3" id="KW-1185">Reference proteome</keyword>
<name>A0A812CU75_ACAPH</name>
<reference evidence="2" key="1">
    <citation type="submission" date="2021-01" db="EMBL/GenBank/DDBJ databases">
        <authorList>
            <person name="Li R."/>
            <person name="Bekaert M."/>
        </authorList>
    </citation>
    <scope>NUCLEOTIDE SEQUENCE</scope>
    <source>
        <strain evidence="2">Farmed</strain>
    </source>
</reference>
<dbReference type="PROSITE" id="PS50948">
    <property type="entry name" value="PAN"/>
    <property type="match status" value="1"/>
</dbReference>